<keyword evidence="9" id="KW-0873">Pyrrolidone carboxylic acid</keyword>
<dbReference type="InterPro" id="IPR006690">
    <property type="entry name" value="OMPA-like_CS"/>
</dbReference>
<evidence type="ECO:0000256" key="1">
    <source>
        <dbReference type="ARBA" id="ARBA00004571"/>
    </source>
</evidence>
<gene>
    <name evidence="14" type="ORF">HQ47_03235</name>
    <name evidence="15" type="ORF">NCTC11632_01226</name>
</gene>
<evidence type="ECO:0000256" key="2">
    <source>
        <dbReference type="ARBA" id="ARBA00009961"/>
    </source>
</evidence>
<evidence type="ECO:0000256" key="12">
    <source>
        <dbReference type="SAM" id="SignalP"/>
    </source>
</evidence>
<evidence type="ECO:0000313" key="15">
    <source>
        <dbReference type="EMBL" id="SUB89129.1"/>
    </source>
</evidence>
<dbReference type="AlphaFoldDB" id="A0A0A2EBV9"/>
<dbReference type="Gene3D" id="3.30.1330.60">
    <property type="entry name" value="OmpA-like domain"/>
    <property type="match status" value="1"/>
</dbReference>
<dbReference type="Proteomes" id="UP000030103">
    <property type="component" value="Unassembled WGS sequence"/>
</dbReference>
<feature type="chain" id="PRO_5033217660" evidence="12">
    <location>
        <begin position="22"/>
        <end position="393"/>
    </location>
</feature>
<dbReference type="GO" id="GO:0030247">
    <property type="term" value="F:polysaccharide binding"/>
    <property type="evidence" value="ECO:0007669"/>
    <property type="project" value="UniProtKB-ARBA"/>
</dbReference>
<proteinExistence type="inferred from homology"/>
<dbReference type="FunFam" id="3.30.1330.60:FF:000006">
    <property type="entry name" value="Outer membrane protein OmpA"/>
    <property type="match status" value="1"/>
</dbReference>
<evidence type="ECO:0000256" key="9">
    <source>
        <dbReference type="ARBA" id="ARBA00023283"/>
    </source>
</evidence>
<dbReference type="GO" id="GO:0015288">
    <property type="term" value="F:porin activity"/>
    <property type="evidence" value="ECO:0007669"/>
    <property type="project" value="UniProtKB-ARBA"/>
</dbReference>
<evidence type="ECO:0000256" key="5">
    <source>
        <dbReference type="ARBA" id="ARBA00022729"/>
    </source>
</evidence>
<dbReference type="PROSITE" id="PS51257">
    <property type="entry name" value="PROKAR_LIPOPROTEIN"/>
    <property type="match status" value="1"/>
</dbReference>
<name>A0A0A2EBV9_9PORP</name>
<dbReference type="Proteomes" id="UP000254156">
    <property type="component" value="Unassembled WGS sequence"/>
</dbReference>
<comment type="function">
    <text evidence="10">May have porin activity and function in peptidoglycan binding.</text>
</comment>
<evidence type="ECO:0000256" key="10">
    <source>
        <dbReference type="ARBA" id="ARBA00057459"/>
    </source>
</evidence>
<dbReference type="InterPro" id="IPR006665">
    <property type="entry name" value="OmpA-like"/>
</dbReference>
<reference evidence="15 17" key="2">
    <citation type="submission" date="2018-06" db="EMBL/GenBank/DDBJ databases">
        <authorList>
            <consortium name="Pathogen Informatics"/>
            <person name="Doyle S."/>
        </authorList>
    </citation>
    <scope>NUCLEOTIDE SEQUENCE [LARGE SCALE GENOMIC DNA]</scope>
    <source>
        <strain evidence="15 17">NCTC11632</strain>
    </source>
</reference>
<evidence type="ECO:0000313" key="16">
    <source>
        <dbReference type="Proteomes" id="UP000030103"/>
    </source>
</evidence>
<dbReference type="RefSeq" id="WP_025003783.1">
    <property type="nucleotide sequence ID" value="NZ_JASBZX010000002.1"/>
</dbReference>
<evidence type="ECO:0000256" key="6">
    <source>
        <dbReference type="ARBA" id="ARBA00023136"/>
    </source>
</evidence>
<dbReference type="EMBL" id="UGTF01000002">
    <property type="protein sequence ID" value="SUB89129.1"/>
    <property type="molecule type" value="Genomic_DNA"/>
</dbReference>
<comment type="similarity">
    <text evidence="2">Belongs to the outer membrane OOP (TC 1.B.6) superfamily.</text>
</comment>
<keyword evidence="7" id="KW-1015">Disulfide bond</keyword>
<organism evidence="14 16">
    <name type="scientific">Porphyromonas macacae</name>
    <dbReference type="NCBI Taxonomy" id="28115"/>
    <lineage>
        <taxon>Bacteria</taxon>
        <taxon>Pseudomonadati</taxon>
        <taxon>Bacteroidota</taxon>
        <taxon>Bacteroidia</taxon>
        <taxon>Bacteroidales</taxon>
        <taxon>Porphyromonadaceae</taxon>
        <taxon>Porphyromonas</taxon>
    </lineage>
</organism>
<dbReference type="eggNOG" id="COG2885">
    <property type="taxonomic scope" value="Bacteria"/>
</dbReference>
<keyword evidence="4" id="KW-0812">Transmembrane</keyword>
<evidence type="ECO:0000256" key="7">
    <source>
        <dbReference type="ARBA" id="ARBA00023157"/>
    </source>
</evidence>
<protein>
    <submittedName>
        <fullName evidence="14">Membrane protein</fullName>
    </submittedName>
    <submittedName>
        <fullName evidence="15">PG33</fullName>
    </submittedName>
</protein>
<dbReference type="CDD" id="cd07185">
    <property type="entry name" value="OmpA_C-like"/>
    <property type="match status" value="1"/>
</dbReference>
<feature type="signal peptide" evidence="12">
    <location>
        <begin position="1"/>
        <end position="21"/>
    </location>
</feature>
<keyword evidence="6 11" id="KW-0472">Membrane</keyword>
<dbReference type="SUPFAM" id="SSF103088">
    <property type="entry name" value="OmpA-like"/>
    <property type="match status" value="1"/>
</dbReference>
<dbReference type="OrthoDB" id="1453138at2"/>
<comment type="subcellular location">
    <subcellularLocation>
        <location evidence="1">Cell outer membrane</location>
        <topology evidence="1">Multi-pass membrane protein</topology>
    </subcellularLocation>
</comment>
<reference evidence="14 16" key="1">
    <citation type="submission" date="2014-09" db="EMBL/GenBank/DDBJ databases">
        <title>Draft Genome Sequence of Porphyromonas macacae COT-192_OH2859.</title>
        <authorList>
            <person name="Wallis C."/>
            <person name="Deusch O."/>
            <person name="O'Flynn C."/>
            <person name="Davis I."/>
            <person name="Horsfall A."/>
            <person name="Kirkwood N."/>
            <person name="Harris S."/>
            <person name="Eisen J.A."/>
            <person name="Coil D.A."/>
            <person name="Darling A.E."/>
            <person name="Jospin G."/>
            <person name="Alexiev A."/>
        </authorList>
    </citation>
    <scope>NUCLEOTIDE SEQUENCE [LARGE SCALE GENOMIC DNA]</scope>
    <source>
        <strain evidence="16">COT-192 OH2859</strain>
        <strain evidence="14">COT-192_OH2859</strain>
    </source>
</reference>
<dbReference type="Pfam" id="PF00691">
    <property type="entry name" value="OmpA"/>
    <property type="match status" value="1"/>
</dbReference>
<dbReference type="PANTHER" id="PTHR30329:SF21">
    <property type="entry name" value="LIPOPROTEIN YIAD-RELATED"/>
    <property type="match status" value="1"/>
</dbReference>
<keyword evidence="16" id="KW-1185">Reference proteome</keyword>
<evidence type="ECO:0000313" key="14">
    <source>
        <dbReference type="EMBL" id="KGN74940.1"/>
    </source>
</evidence>
<evidence type="ECO:0000256" key="3">
    <source>
        <dbReference type="ARBA" id="ARBA00022452"/>
    </source>
</evidence>
<evidence type="ECO:0000256" key="4">
    <source>
        <dbReference type="ARBA" id="ARBA00022692"/>
    </source>
</evidence>
<accession>A0A0A2EBV9</accession>
<keyword evidence="3" id="KW-1134">Transmembrane beta strand</keyword>
<evidence type="ECO:0000313" key="17">
    <source>
        <dbReference type="Proteomes" id="UP000254156"/>
    </source>
</evidence>
<dbReference type="InterPro" id="IPR050330">
    <property type="entry name" value="Bact_OuterMem_StrucFunc"/>
</dbReference>
<sequence length="393" mass="44487">MKAKLLILALAATSCSLVANAQEGASAMSSTPAKNVAFARDGGHWFIDVQWGAGITLFGDNHWAQKNDKINFGDRISYLNPTFSIGKWHNPYFATRAQFMGWNLYDHVKVTGGNTEKAERIENYYVAGHYDFMFDVINYFAPYRANRVFHLIPFVGLGIGYNFKQIDSKDKDTNPERLTPMVNAGLMMKFRLSRVVDFNLEAQAIAHRFHFLGTNNAENKSDINAFLTAGLTFNLGKTEWEPVIPMDYALVNDLNNQINSLRAQNEELSKRPVSCPECPENVVTENIVVGNIVYFRINSAHIDANQMINIYNTAEYAKNNTETITLVGYADRDTGTAEYNFKLSERRAKAVADVLVNKYGISRDRIKIDWKGSNEQPYSENVWNRIVIMNAEK</sequence>
<dbReference type="PROSITE" id="PS51123">
    <property type="entry name" value="OMPA_2"/>
    <property type="match status" value="1"/>
</dbReference>
<dbReference type="STRING" id="28115.HQ47_03235"/>
<dbReference type="EMBL" id="JRFA01000009">
    <property type="protein sequence ID" value="KGN74940.1"/>
    <property type="molecule type" value="Genomic_DNA"/>
</dbReference>
<dbReference type="GO" id="GO:0009279">
    <property type="term" value="C:cell outer membrane"/>
    <property type="evidence" value="ECO:0007669"/>
    <property type="project" value="UniProtKB-SubCell"/>
</dbReference>
<dbReference type="PANTHER" id="PTHR30329">
    <property type="entry name" value="STATOR ELEMENT OF FLAGELLAR MOTOR COMPLEX"/>
    <property type="match status" value="1"/>
</dbReference>
<evidence type="ECO:0000259" key="13">
    <source>
        <dbReference type="PROSITE" id="PS51123"/>
    </source>
</evidence>
<dbReference type="InterPro" id="IPR036737">
    <property type="entry name" value="OmpA-like_sf"/>
</dbReference>
<dbReference type="PROSITE" id="PS01068">
    <property type="entry name" value="OMPA_1"/>
    <property type="match status" value="1"/>
</dbReference>
<keyword evidence="8" id="KW-0998">Cell outer membrane</keyword>
<evidence type="ECO:0000256" key="11">
    <source>
        <dbReference type="PROSITE-ProRule" id="PRU00473"/>
    </source>
</evidence>
<evidence type="ECO:0000256" key="8">
    <source>
        <dbReference type="ARBA" id="ARBA00023237"/>
    </source>
</evidence>
<keyword evidence="5 12" id="KW-0732">Signal</keyword>
<feature type="domain" description="OmpA-like" evidence="13">
    <location>
        <begin position="282"/>
        <end position="393"/>
    </location>
</feature>